<dbReference type="PANTHER" id="PTHR19850">
    <property type="entry name" value="GUANINE NUCLEOTIDE-BINDING PROTEIN BETA G PROTEIN BETA"/>
    <property type="match status" value="1"/>
</dbReference>
<dbReference type="PROSITE" id="PS50082">
    <property type="entry name" value="WD_REPEATS_2"/>
    <property type="match status" value="5"/>
</dbReference>
<dbReference type="InterPro" id="IPR036322">
    <property type="entry name" value="WD40_repeat_dom_sf"/>
</dbReference>
<reference evidence="5" key="1">
    <citation type="submission" date="2021-02" db="EMBL/GenBank/DDBJ databases">
        <authorList>
            <person name="Bekaert M."/>
        </authorList>
    </citation>
    <scope>NUCLEOTIDE SEQUENCE</scope>
    <source>
        <strain evidence="5">IoA-00</strain>
    </source>
</reference>
<evidence type="ECO:0000256" key="2">
    <source>
        <dbReference type="ARBA" id="ARBA00022574"/>
    </source>
</evidence>
<gene>
    <name evidence="5" type="ORF">LSAA_3556</name>
</gene>
<comment type="similarity">
    <text evidence="1">Belongs to the WD repeat G protein beta family.</text>
</comment>
<evidence type="ECO:0000313" key="6">
    <source>
        <dbReference type="Proteomes" id="UP000675881"/>
    </source>
</evidence>
<dbReference type="InterPro" id="IPR015943">
    <property type="entry name" value="WD40/YVTN_repeat-like_dom_sf"/>
</dbReference>
<dbReference type="AlphaFoldDB" id="A0A7R8H269"/>
<name>A0A7R8H269_LEPSM</name>
<dbReference type="OrthoDB" id="10255630at2759"/>
<dbReference type="SMART" id="SM00320">
    <property type="entry name" value="WD40"/>
    <property type="match status" value="5"/>
</dbReference>
<keyword evidence="3" id="KW-0677">Repeat</keyword>
<keyword evidence="6" id="KW-1185">Reference proteome</keyword>
<dbReference type="PIRSF" id="PIRSF002394">
    <property type="entry name" value="GN-bd_beta"/>
    <property type="match status" value="1"/>
</dbReference>
<dbReference type="InterPro" id="IPR020472">
    <property type="entry name" value="WD40_PAC1"/>
</dbReference>
<keyword evidence="4" id="KW-0807">Transducer</keyword>
<dbReference type="EMBL" id="HG994591">
    <property type="protein sequence ID" value="CAF2819476.1"/>
    <property type="molecule type" value="Genomic_DNA"/>
</dbReference>
<dbReference type="InterPro" id="IPR019775">
    <property type="entry name" value="WD40_repeat_CS"/>
</dbReference>
<dbReference type="Proteomes" id="UP000675881">
    <property type="component" value="Chromosome 12"/>
</dbReference>
<sequence>MNELDPLRAEAEQLKNAIRDGRKAACDTTLAQAAGTMDPIGRIQMRTRRTLRGHLSKIYAMHWGAESRNLVSASQDGKLIVWDSYRNFVACGGLDNICSIYNLKSREGSVRVSRELPGHTGYLSCCRFLDDNLIVTSSGDMTCALWDIETGQQTTTYTGHTGDVMSLSLSPDSRTFVSGACDASAKLWDIRDGMCKQTFPGHESDINAVTFFPQGTAFCTGSDDATVKLYDIRADQELAQYSHDNIICGVTSVAFSKSGRLLMAGYDDFNVNVWDTLRVERAGVLAGHDNRF</sequence>
<dbReference type="PRINTS" id="PR00319">
    <property type="entry name" value="GPROTEINB"/>
</dbReference>
<protein>
    <submittedName>
        <fullName evidence="5">GNB1</fullName>
    </submittedName>
</protein>
<evidence type="ECO:0000256" key="4">
    <source>
        <dbReference type="ARBA" id="ARBA00023224"/>
    </source>
</evidence>
<evidence type="ECO:0000313" key="5">
    <source>
        <dbReference type="EMBL" id="CAF2819476.1"/>
    </source>
</evidence>
<dbReference type="Pfam" id="PF25391">
    <property type="entry name" value="WD40_Gbeta"/>
    <property type="match status" value="1"/>
</dbReference>
<dbReference type="PRINTS" id="PR00320">
    <property type="entry name" value="GPROTEINBRPT"/>
</dbReference>
<dbReference type="GO" id="GO:0007165">
    <property type="term" value="P:signal transduction"/>
    <property type="evidence" value="ECO:0007669"/>
    <property type="project" value="UniProtKB-KW"/>
</dbReference>
<dbReference type="Pfam" id="PF00400">
    <property type="entry name" value="WD40"/>
    <property type="match status" value="1"/>
</dbReference>
<accession>A0A7R8H269</accession>
<evidence type="ECO:0000256" key="3">
    <source>
        <dbReference type="ARBA" id="ARBA00022737"/>
    </source>
</evidence>
<dbReference type="Gene3D" id="2.130.10.10">
    <property type="entry name" value="YVTN repeat-like/Quinoprotein amine dehydrogenase"/>
    <property type="match status" value="1"/>
</dbReference>
<evidence type="ECO:0000256" key="1">
    <source>
        <dbReference type="ARBA" id="ARBA00009768"/>
    </source>
</evidence>
<keyword evidence="2" id="KW-0853">WD repeat</keyword>
<dbReference type="InterPro" id="IPR016346">
    <property type="entry name" value="G-protein_beta_1-5"/>
</dbReference>
<dbReference type="SUPFAM" id="SSF50978">
    <property type="entry name" value="WD40 repeat-like"/>
    <property type="match status" value="1"/>
</dbReference>
<dbReference type="PROSITE" id="PS00678">
    <property type="entry name" value="WD_REPEATS_1"/>
    <property type="match status" value="1"/>
</dbReference>
<proteinExistence type="inferred from homology"/>
<dbReference type="InterPro" id="IPR001632">
    <property type="entry name" value="WD40_G-protein_beta-like"/>
</dbReference>
<dbReference type="CDD" id="cd00200">
    <property type="entry name" value="WD40"/>
    <property type="match status" value="1"/>
</dbReference>
<dbReference type="PROSITE" id="PS50294">
    <property type="entry name" value="WD_REPEATS_REGION"/>
    <property type="match status" value="3"/>
</dbReference>
<organism evidence="5 6">
    <name type="scientific">Lepeophtheirus salmonis</name>
    <name type="common">Salmon louse</name>
    <name type="synonym">Caligus salmonis</name>
    <dbReference type="NCBI Taxonomy" id="72036"/>
    <lineage>
        <taxon>Eukaryota</taxon>
        <taxon>Metazoa</taxon>
        <taxon>Ecdysozoa</taxon>
        <taxon>Arthropoda</taxon>
        <taxon>Crustacea</taxon>
        <taxon>Multicrustacea</taxon>
        <taxon>Hexanauplia</taxon>
        <taxon>Copepoda</taxon>
        <taxon>Siphonostomatoida</taxon>
        <taxon>Caligidae</taxon>
        <taxon>Lepeophtheirus</taxon>
    </lineage>
</organism>
<dbReference type="InterPro" id="IPR001680">
    <property type="entry name" value="WD40_rpt"/>
</dbReference>